<dbReference type="Pfam" id="PF00005">
    <property type="entry name" value="ABC_tran"/>
    <property type="match status" value="2"/>
</dbReference>
<keyword evidence="5" id="KW-0067">ATP-binding</keyword>
<feature type="transmembrane region" description="Helical" evidence="8">
    <location>
        <begin position="1025"/>
        <end position="1049"/>
    </location>
</feature>
<dbReference type="GO" id="GO:0016887">
    <property type="term" value="F:ATP hydrolysis activity"/>
    <property type="evidence" value="ECO:0007669"/>
    <property type="project" value="InterPro"/>
</dbReference>
<feature type="transmembrane region" description="Helical" evidence="8">
    <location>
        <begin position="1104"/>
        <end position="1131"/>
    </location>
</feature>
<dbReference type="PROSITE" id="PS50893">
    <property type="entry name" value="ABC_TRANSPORTER_2"/>
    <property type="match status" value="2"/>
</dbReference>
<dbReference type="SUPFAM" id="SSF52540">
    <property type="entry name" value="P-loop containing nucleoside triphosphate hydrolases"/>
    <property type="match status" value="2"/>
</dbReference>
<comment type="subcellular location">
    <subcellularLocation>
        <location evidence="1">Membrane</location>
        <topology evidence="1">Multi-pass membrane protein</topology>
    </subcellularLocation>
</comment>
<reference evidence="10 11" key="1">
    <citation type="journal article" date="2019" name="Nat. Ecol. Evol.">
        <title>Megaphylogeny resolves global patterns of mushroom evolution.</title>
        <authorList>
            <person name="Varga T."/>
            <person name="Krizsan K."/>
            <person name="Foldi C."/>
            <person name="Dima B."/>
            <person name="Sanchez-Garcia M."/>
            <person name="Sanchez-Ramirez S."/>
            <person name="Szollosi G.J."/>
            <person name="Szarkandi J.G."/>
            <person name="Papp V."/>
            <person name="Albert L."/>
            <person name="Andreopoulos W."/>
            <person name="Angelini C."/>
            <person name="Antonin V."/>
            <person name="Barry K.W."/>
            <person name="Bougher N.L."/>
            <person name="Buchanan P."/>
            <person name="Buyck B."/>
            <person name="Bense V."/>
            <person name="Catcheside P."/>
            <person name="Chovatia M."/>
            <person name="Cooper J."/>
            <person name="Damon W."/>
            <person name="Desjardin D."/>
            <person name="Finy P."/>
            <person name="Geml J."/>
            <person name="Haridas S."/>
            <person name="Hughes K."/>
            <person name="Justo A."/>
            <person name="Karasinski D."/>
            <person name="Kautmanova I."/>
            <person name="Kiss B."/>
            <person name="Kocsube S."/>
            <person name="Kotiranta H."/>
            <person name="LaButti K.M."/>
            <person name="Lechner B.E."/>
            <person name="Liimatainen K."/>
            <person name="Lipzen A."/>
            <person name="Lukacs Z."/>
            <person name="Mihaltcheva S."/>
            <person name="Morgado L.N."/>
            <person name="Niskanen T."/>
            <person name="Noordeloos M.E."/>
            <person name="Ohm R.A."/>
            <person name="Ortiz-Santana B."/>
            <person name="Ovrebo C."/>
            <person name="Racz N."/>
            <person name="Riley R."/>
            <person name="Savchenko A."/>
            <person name="Shiryaev A."/>
            <person name="Soop K."/>
            <person name="Spirin V."/>
            <person name="Szebenyi C."/>
            <person name="Tomsovsky M."/>
            <person name="Tulloss R.E."/>
            <person name="Uehling J."/>
            <person name="Grigoriev I.V."/>
            <person name="Vagvolgyi C."/>
            <person name="Papp T."/>
            <person name="Martin F.M."/>
            <person name="Miettinen O."/>
            <person name="Hibbett D.S."/>
            <person name="Nagy L.G."/>
        </authorList>
    </citation>
    <scope>NUCLEOTIDE SEQUENCE [LARGE SCALE GENOMIC DNA]</scope>
    <source>
        <strain evidence="10 11">CBS 962.96</strain>
    </source>
</reference>
<keyword evidence="6 8" id="KW-1133">Transmembrane helix</keyword>
<sequence length="1253" mass="137432">MNEHQENLSLAAVPSVHVRARDVAAVVKKRSNKNVDLESPDLRNHVLQSVSADFPSGSLCAIMGASGSGKTTLLNVMAHQLPASAGLVLSGTVLYNGSPKLSSVSHAYVPQTDILLPVLTVRETLSYAASLRLPPNLSALERYNLVEEVITELGLKDCADTRVGDGASHGGCSGGERRRVSIGVQLLGNPSVLFCDEPTTGLDATSAYQLMSTLKSLTGKGRTIICSIHQPRHDIFRLFDHLMLLSQGSSLYCGPAPDAIDWFVRLVPGSSEEQSNPADTLVMVAAIDTRSPDVEATSRARHELLRQAWSLESVTRFPPVSYTPDASLIKDDMSTALSAPFLHQTWTLTCRDVCVTSRDYMGLLACWIEAIAMGVICGFTFLDLPKTLSGIRSREAALYSVAGLQSFVILVYEILRLCHKDIKVFDRERREGVIAVLPWILSRRLAHALLEDIAVPFLFSVTFYFMCGFDAIAAQFFKFYAVMLLNQFIVVSFAMFCVSVSRDFAAASTVGNLLYSLMVFSGGFFIQADTLPVYVRWIKWVSYSFYTFGALASNEFTGKFYDCPSGESVLEPDCVQYRGDFILRNLSFSPGWFTVPICALIGFIVVFNLGSIGLLQVKREAGKMAERVGATAGYKEKVKEKAIIDLRERPLVAGYDLELWDIALSLKKLSPKGRWERLSILSNISTRFEAGQVNVILGPSGSGKSSLLNLLSCRLPSTLGYFVTSGTLSVNGAHITPLDLQGSCSYVMQHDNSLFPDLSVREMLHFSAQLRLPCHMSKAQKEERADEVLSAMGLDDCADNLIGNDIVKGISGGERRRVSIAIQLLTEPRILIADEPTSGLDAFTASSILDALAALAKEGRTVIITIHQSRSELFRHFGHLVVLAKGGQVAYSGQAADMISYFSSLGYSCPQDCNPSDWVLDLVSVDLRNADVEYASKCRLERILQSYVPSKPSLEETKLKGSRPMIRKQMAPLWVSFPVLIRRGLVILRRQPNIGVTRVVQVVGLGGIISLFFSPIGRGYQDASVNIVGLIQEILPFYFVGMLQNAALYPTERDMFYQEYTDNAYSLEAFMLAYICFEVPFEIFASLLFSLLGCIAANLRRTIAMYFVVALNCFCIVNCGESLGIVFNTLFSDETGLALNLTGVFMSIAQFMGGLMSVDMPGFLRGVNYISPLKYATANLMGYALRGVQFHCDDSQKLPDGSCIFGTGEDVLKLYGLEDVDEAKMLGALVGVTVIYRLVAYGILKARLSRIGK</sequence>
<dbReference type="PROSITE" id="PS00211">
    <property type="entry name" value="ABC_TRANSPORTER_1"/>
    <property type="match status" value="2"/>
</dbReference>
<evidence type="ECO:0000256" key="1">
    <source>
        <dbReference type="ARBA" id="ARBA00004141"/>
    </source>
</evidence>
<dbReference type="Gene3D" id="3.40.50.300">
    <property type="entry name" value="P-loop containing nucleotide triphosphate hydrolases"/>
    <property type="match status" value="2"/>
</dbReference>
<feature type="transmembrane region" description="Helical" evidence="8">
    <location>
        <begin position="504"/>
        <end position="526"/>
    </location>
</feature>
<keyword evidence="2" id="KW-0813">Transport</keyword>
<feature type="transmembrane region" description="Helical" evidence="8">
    <location>
        <begin position="453"/>
        <end position="472"/>
    </location>
</feature>
<feature type="transmembrane region" description="Helical" evidence="8">
    <location>
        <begin position="1069"/>
        <end position="1092"/>
    </location>
</feature>
<dbReference type="PANTHER" id="PTHR48041:SF119">
    <property type="entry name" value="ROA1P"/>
    <property type="match status" value="1"/>
</dbReference>
<dbReference type="InterPro" id="IPR017871">
    <property type="entry name" value="ABC_transporter-like_CS"/>
</dbReference>
<keyword evidence="11" id="KW-1185">Reference proteome</keyword>
<dbReference type="InterPro" id="IPR003439">
    <property type="entry name" value="ABC_transporter-like_ATP-bd"/>
</dbReference>
<dbReference type="OrthoDB" id="66620at2759"/>
<feature type="transmembrane region" description="Helical" evidence="8">
    <location>
        <begin position="396"/>
        <end position="415"/>
    </location>
</feature>
<keyword evidence="4" id="KW-0547">Nucleotide-binding</keyword>
<feature type="transmembrane region" description="Helical" evidence="8">
    <location>
        <begin position="1137"/>
        <end position="1155"/>
    </location>
</feature>
<dbReference type="InterPro" id="IPR043926">
    <property type="entry name" value="ABCG_dom"/>
</dbReference>
<evidence type="ECO:0000256" key="5">
    <source>
        <dbReference type="ARBA" id="ARBA00022840"/>
    </source>
</evidence>
<evidence type="ECO:0000256" key="8">
    <source>
        <dbReference type="SAM" id="Phobius"/>
    </source>
</evidence>
<dbReference type="SMART" id="SM00382">
    <property type="entry name" value="AAA"/>
    <property type="match status" value="2"/>
</dbReference>
<evidence type="ECO:0000256" key="6">
    <source>
        <dbReference type="ARBA" id="ARBA00022989"/>
    </source>
</evidence>
<name>A0A4S8LJM5_DENBC</name>
<feature type="transmembrane region" description="Helical" evidence="8">
    <location>
        <begin position="994"/>
        <end position="1013"/>
    </location>
</feature>
<evidence type="ECO:0000256" key="7">
    <source>
        <dbReference type="ARBA" id="ARBA00023136"/>
    </source>
</evidence>
<feature type="domain" description="ABC transporter" evidence="9">
    <location>
        <begin position="657"/>
        <end position="911"/>
    </location>
</feature>
<evidence type="ECO:0000313" key="10">
    <source>
        <dbReference type="EMBL" id="THU89231.1"/>
    </source>
</evidence>
<organism evidence="10 11">
    <name type="scientific">Dendrothele bispora (strain CBS 962.96)</name>
    <dbReference type="NCBI Taxonomy" id="1314807"/>
    <lineage>
        <taxon>Eukaryota</taxon>
        <taxon>Fungi</taxon>
        <taxon>Dikarya</taxon>
        <taxon>Basidiomycota</taxon>
        <taxon>Agaricomycotina</taxon>
        <taxon>Agaricomycetes</taxon>
        <taxon>Agaricomycetidae</taxon>
        <taxon>Agaricales</taxon>
        <taxon>Agaricales incertae sedis</taxon>
        <taxon>Dendrothele</taxon>
    </lineage>
</organism>
<dbReference type="EMBL" id="ML179376">
    <property type="protein sequence ID" value="THU89231.1"/>
    <property type="molecule type" value="Genomic_DNA"/>
</dbReference>
<feature type="transmembrane region" description="Helical" evidence="8">
    <location>
        <begin position="593"/>
        <end position="617"/>
    </location>
</feature>
<dbReference type="Pfam" id="PF01061">
    <property type="entry name" value="ABC2_membrane"/>
    <property type="match status" value="2"/>
</dbReference>
<dbReference type="InterPro" id="IPR050352">
    <property type="entry name" value="ABCG_transporters"/>
</dbReference>
<keyword evidence="3 8" id="KW-0812">Transmembrane</keyword>
<dbReference type="InterPro" id="IPR027417">
    <property type="entry name" value="P-loop_NTPase"/>
</dbReference>
<dbReference type="GO" id="GO:0140359">
    <property type="term" value="F:ABC-type transporter activity"/>
    <property type="evidence" value="ECO:0007669"/>
    <property type="project" value="InterPro"/>
</dbReference>
<dbReference type="PANTHER" id="PTHR48041">
    <property type="entry name" value="ABC TRANSPORTER G FAMILY MEMBER 28"/>
    <property type="match status" value="1"/>
</dbReference>
<evidence type="ECO:0000313" key="11">
    <source>
        <dbReference type="Proteomes" id="UP000297245"/>
    </source>
</evidence>
<dbReference type="InterPro" id="IPR013525">
    <property type="entry name" value="ABC2_TM"/>
</dbReference>
<keyword evidence="10" id="KW-0378">Hydrolase</keyword>
<keyword evidence="7 8" id="KW-0472">Membrane</keyword>
<feature type="transmembrane region" description="Helical" evidence="8">
    <location>
        <begin position="360"/>
        <end position="384"/>
    </location>
</feature>
<evidence type="ECO:0000256" key="3">
    <source>
        <dbReference type="ARBA" id="ARBA00022692"/>
    </source>
</evidence>
<dbReference type="GO" id="GO:0016020">
    <property type="term" value="C:membrane"/>
    <property type="evidence" value="ECO:0007669"/>
    <property type="project" value="UniProtKB-SubCell"/>
</dbReference>
<dbReference type="Pfam" id="PF19055">
    <property type="entry name" value="ABC2_membrane_7"/>
    <property type="match status" value="1"/>
</dbReference>
<gene>
    <name evidence="10" type="ORF">K435DRAFT_729333</name>
</gene>
<dbReference type="InterPro" id="IPR003593">
    <property type="entry name" value="AAA+_ATPase"/>
</dbReference>
<feature type="domain" description="ABC transporter" evidence="9">
    <location>
        <begin position="18"/>
        <end position="272"/>
    </location>
</feature>
<proteinExistence type="predicted"/>
<dbReference type="AlphaFoldDB" id="A0A4S8LJM5"/>
<dbReference type="Proteomes" id="UP000297245">
    <property type="component" value="Unassembled WGS sequence"/>
</dbReference>
<evidence type="ECO:0000259" key="9">
    <source>
        <dbReference type="PROSITE" id="PS50893"/>
    </source>
</evidence>
<accession>A0A4S8LJM5</accession>
<feature type="transmembrane region" description="Helical" evidence="8">
    <location>
        <begin position="479"/>
        <end position="498"/>
    </location>
</feature>
<evidence type="ECO:0000256" key="2">
    <source>
        <dbReference type="ARBA" id="ARBA00022448"/>
    </source>
</evidence>
<evidence type="ECO:0000256" key="4">
    <source>
        <dbReference type="ARBA" id="ARBA00022741"/>
    </source>
</evidence>
<protein>
    <submittedName>
        <fullName evidence="10">P-loop containing nucleoside triphosphate hydrolase protein</fullName>
    </submittedName>
</protein>
<feature type="transmembrane region" description="Helical" evidence="8">
    <location>
        <begin position="1225"/>
        <end position="1244"/>
    </location>
</feature>
<dbReference type="GO" id="GO:0005524">
    <property type="term" value="F:ATP binding"/>
    <property type="evidence" value="ECO:0007669"/>
    <property type="project" value="UniProtKB-KW"/>
</dbReference>